<comment type="catalytic activity">
    <reaction evidence="17">
        <text>N-acetylneuraminate(in) + H(+)(in) = N-acetylneuraminate(out) + H(+)(out)</text>
        <dbReference type="Rhea" id="RHEA:28987"/>
        <dbReference type="ChEBI" id="CHEBI:15378"/>
        <dbReference type="ChEBI" id="CHEBI:35418"/>
    </reaction>
    <physiologicalReaction direction="right-to-left" evidence="17">
        <dbReference type="Rhea" id="RHEA:28989"/>
    </physiologicalReaction>
</comment>
<dbReference type="InParanoid" id="A0A6P8HK56"/>
<dbReference type="GO" id="GO:0046942">
    <property type="term" value="P:carboxylic acid transport"/>
    <property type="evidence" value="ECO:0007669"/>
    <property type="project" value="UniProtKB-ARBA"/>
</dbReference>
<dbReference type="Proteomes" id="UP000515163">
    <property type="component" value="Unplaced"/>
</dbReference>
<evidence type="ECO:0000256" key="7">
    <source>
        <dbReference type="ARBA" id="ARBA00022692"/>
    </source>
</evidence>
<feature type="transmembrane region" description="Helical" evidence="27">
    <location>
        <begin position="26"/>
        <end position="44"/>
    </location>
</feature>
<keyword evidence="6" id="KW-1003">Cell membrane</keyword>
<dbReference type="GeneID" id="116290124"/>
<feature type="transmembrane region" description="Helical" evidence="27">
    <location>
        <begin position="223"/>
        <end position="243"/>
    </location>
</feature>
<keyword evidence="10" id="KW-0770">Synapse</keyword>
<proteinExistence type="predicted"/>
<evidence type="ECO:0000313" key="29">
    <source>
        <dbReference type="Proteomes" id="UP000515163"/>
    </source>
</evidence>
<gene>
    <name evidence="30" type="primary">LOC116290124</name>
</gene>
<evidence type="ECO:0000256" key="21">
    <source>
        <dbReference type="ARBA" id="ARBA00056891"/>
    </source>
</evidence>
<evidence type="ECO:0000256" key="9">
    <source>
        <dbReference type="ARBA" id="ARBA00022989"/>
    </source>
</evidence>
<keyword evidence="8" id="KW-0769">Symport</keyword>
<keyword evidence="12" id="KW-0325">Glycoprotein</keyword>
<evidence type="ECO:0000256" key="22">
    <source>
        <dbReference type="ARBA" id="ARBA00069713"/>
    </source>
</evidence>
<comment type="function">
    <text evidence="21">Receptor for CM101, a polysaccharide produced by group B Streptococcus with antipathoangiogenic properties.</text>
</comment>
<dbReference type="PANTHER" id="PTHR11662:SF399">
    <property type="entry name" value="FI19708P1-RELATED"/>
    <property type="match status" value="1"/>
</dbReference>
<dbReference type="SUPFAM" id="SSF103473">
    <property type="entry name" value="MFS general substrate transporter"/>
    <property type="match status" value="1"/>
</dbReference>
<dbReference type="OrthoDB" id="2985014at2759"/>
<evidence type="ECO:0000256" key="15">
    <source>
        <dbReference type="ARBA" id="ARBA00050101"/>
    </source>
</evidence>
<comment type="catalytic activity">
    <reaction evidence="16">
        <text>L-aspartate(out) = L-aspartate(in)</text>
        <dbReference type="Rhea" id="RHEA:66332"/>
        <dbReference type="ChEBI" id="CHEBI:29991"/>
    </reaction>
    <physiologicalReaction direction="left-to-right" evidence="16">
        <dbReference type="Rhea" id="RHEA:66333"/>
    </physiologicalReaction>
</comment>
<evidence type="ECO:0000256" key="2">
    <source>
        <dbReference type="ARBA" id="ARBA00004554"/>
    </source>
</evidence>
<feature type="domain" description="Major facilitator superfamily (MFS) profile" evidence="28">
    <location>
        <begin position="29"/>
        <end position="480"/>
    </location>
</feature>
<evidence type="ECO:0000256" key="11">
    <source>
        <dbReference type="ARBA" id="ARBA00023136"/>
    </source>
</evidence>
<dbReference type="FunFam" id="1.20.1250.20:FF:000003">
    <property type="entry name" value="Solute carrier family 17 member 3"/>
    <property type="match status" value="1"/>
</dbReference>
<evidence type="ECO:0000256" key="13">
    <source>
        <dbReference type="ARBA" id="ARBA00023228"/>
    </source>
</evidence>
<keyword evidence="11 27" id="KW-0472">Membrane</keyword>
<feature type="transmembrane region" description="Helical" evidence="27">
    <location>
        <begin position="101"/>
        <end position="122"/>
    </location>
</feature>
<evidence type="ECO:0000256" key="23">
    <source>
        <dbReference type="ARBA" id="ARBA00080244"/>
    </source>
</evidence>
<dbReference type="FunCoup" id="A0A6P8HK56">
    <property type="interactions" value="564"/>
</dbReference>
<dbReference type="PROSITE" id="PS50850">
    <property type="entry name" value="MFS"/>
    <property type="match status" value="1"/>
</dbReference>
<keyword evidence="7 27" id="KW-0812">Transmembrane</keyword>
<feature type="transmembrane region" description="Helical" evidence="27">
    <location>
        <begin position="279"/>
        <end position="303"/>
    </location>
</feature>
<feature type="transmembrane region" description="Helical" evidence="27">
    <location>
        <begin position="387"/>
        <end position="407"/>
    </location>
</feature>
<dbReference type="InterPro" id="IPR050382">
    <property type="entry name" value="MFS_Na/Anion_cotransporter"/>
</dbReference>
<comment type="subcellular location">
    <subcellularLocation>
        <location evidence="2">Basolateral cell membrane</location>
        <topology evidence="2">Multi-pass membrane protein</topology>
    </subcellularLocation>
    <subcellularLocation>
        <location evidence="3">Cytoplasmic vesicle</location>
        <location evidence="3">Secretory vesicle membrane</location>
        <topology evidence="3">Multi-pass membrane protein</topology>
    </subcellularLocation>
    <subcellularLocation>
        <location evidence="1">Cytoplasmic vesicle</location>
        <location evidence="1">Secretory vesicle</location>
        <location evidence="1">Synaptic vesicle membrane</location>
    </subcellularLocation>
    <subcellularLocation>
        <location evidence="4">Lysosome membrane</location>
    </subcellularLocation>
</comment>
<dbReference type="InterPro" id="IPR036259">
    <property type="entry name" value="MFS_trans_sf"/>
</dbReference>
<evidence type="ECO:0000256" key="27">
    <source>
        <dbReference type="SAM" id="Phobius"/>
    </source>
</evidence>
<dbReference type="InterPro" id="IPR011701">
    <property type="entry name" value="MFS"/>
</dbReference>
<evidence type="ECO:0000256" key="25">
    <source>
        <dbReference type="ARBA" id="ARBA00081925"/>
    </source>
</evidence>
<evidence type="ECO:0000256" key="10">
    <source>
        <dbReference type="ARBA" id="ARBA00023018"/>
    </source>
</evidence>
<evidence type="ECO:0000256" key="26">
    <source>
        <dbReference type="SAM" id="MobiDB-lite"/>
    </source>
</evidence>
<dbReference type="GO" id="GO:0016323">
    <property type="term" value="C:basolateral plasma membrane"/>
    <property type="evidence" value="ECO:0007669"/>
    <property type="project" value="UniProtKB-SubCell"/>
</dbReference>
<dbReference type="CDD" id="cd17318">
    <property type="entry name" value="MFS_SLC17"/>
    <property type="match status" value="1"/>
</dbReference>
<evidence type="ECO:0000256" key="16">
    <source>
        <dbReference type="ARBA" id="ARBA00050554"/>
    </source>
</evidence>
<keyword evidence="14" id="KW-0968">Cytoplasmic vesicle</keyword>
<organism evidence="29 30">
    <name type="scientific">Actinia tenebrosa</name>
    <name type="common">Australian red waratah sea anemone</name>
    <dbReference type="NCBI Taxonomy" id="6105"/>
    <lineage>
        <taxon>Eukaryota</taxon>
        <taxon>Metazoa</taxon>
        <taxon>Cnidaria</taxon>
        <taxon>Anthozoa</taxon>
        <taxon>Hexacorallia</taxon>
        <taxon>Actiniaria</taxon>
        <taxon>Actiniidae</taxon>
        <taxon>Actinia</taxon>
    </lineage>
</organism>
<feature type="region of interest" description="Disordered" evidence="26">
    <location>
        <begin position="482"/>
        <end position="518"/>
    </location>
</feature>
<dbReference type="InterPro" id="IPR020846">
    <property type="entry name" value="MFS_dom"/>
</dbReference>
<evidence type="ECO:0000256" key="6">
    <source>
        <dbReference type="ARBA" id="ARBA00022475"/>
    </source>
</evidence>
<dbReference type="GO" id="GO:0015293">
    <property type="term" value="F:symporter activity"/>
    <property type="evidence" value="ECO:0007669"/>
    <property type="project" value="UniProtKB-KW"/>
</dbReference>
<comment type="catalytic activity">
    <reaction evidence="20">
        <text>D-glucuronate(out) + H(+)(out) = D-glucuronate(in) + H(+)(in)</text>
        <dbReference type="Rhea" id="RHEA:72591"/>
        <dbReference type="ChEBI" id="CHEBI:15378"/>
        <dbReference type="ChEBI" id="CHEBI:58720"/>
    </reaction>
    <physiologicalReaction direction="left-to-right" evidence="20">
        <dbReference type="Rhea" id="RHEA:72592"/>
    </physiologicalReaction>
</comment>
<feature type="transmembrane region" description="Helical" evidence="27">
    <location>
        <begin position="129"/>
        <end position="148"/>
    </location>
</feature>
<feature type="transmembrane region" description="Helical" evidence="27">
    <location>
        <begin position="419"/>
        <end position="445"/>
    </location>
</feature>
<keyword evidence="29" id="KW-1185">Reference proteome</keyword>
<accession>A0A6P8HK56</accession>
<evidence type="ECO:0000256" key="1">
    <source>
        <dbReference type="ARBA" id="ARBA00004432"/>
    </source>
</evidence>
<keyword evidence="5" id="KW-0813">Transport</keyword>
<comment type="catalytic activity">
    <reaction evidence="18">
        <text>N-acetyl-L-aspartyl-L-glutamate(out) = N-acetyl-L-aspartyl-L-glutamate(in)</text>
        <dbReference type="Rhea" id="RHEA:72599"/>
        <dbReference type="ChEBI" id="CHEBI:76931"/>
    </reaction>
    <physiologicalReaction direction="left-to-right" evidence="18">
        <dbReference type="Rhea" id="RHEA:72600"/>
    </physiologicalReaction>
</comment>
<dbReference type="FunFam" id="1.20.1250.20:FF:000067">
    <property type="entry name" value="sialin isoform X2"/>
    <property type="match status" value="1"/>
</dbReference>
<keyword evidence="13" id="KW-0458">Lysosome</keyword>
<reference evidence="30" key="1">
    <citation type="submission" date="2025-08" db="UniProtKB">
        <authorList>
            <consortium name="RefSeq"/>
        </authorList>
    </citation>
    <scope>IDENTIFICATION</scope>
    <source>
        <tissue evidence="30">Tentacle</tissue>
    </source>
</reference>
<dbReference type="RefSeq" id="XP_031552975.1">
    <property type="nucleotide sequence ID" value="XM_031697115.1"/>
</dbReference>
<dbReference type="GO" id="GO:0030672">
    <property type="term" value="C:synaptic vesicle membrane"/>
    <property type="evidence" value="ECO:0007669"/>
    <property type="project" value="UniProtKB-SubCell"/>
</dbReference>
<dbReference type="PANTHER" id="PTHR11662">
    <property type="entry name" value="SOLUTE CARRIER FAMILY 17"/>
    <property type="match status" value="1"/>
</dbReference>
<protein>
    <recommendedName>
        <fullName evidence="22">Sialin</fullName>
    </recommendedName>
    <alternativeName>
        <fullName evidence="25">H(+)/nitrate cotransporter</fullName>
    </alternativeName>
    <alternativeName>
        <fullName evidence="23">H(+)/sialic acid cotransporter</fullName>
    </alternativeName>
    <alternativeName>
        <fullName evidence="24">Vesicular excitatory amino acid transporter</fullName>
    </alternativeName>
</protein>
<evidence type="ECO:0000256" key="24">
    <source>
        <dbReference type="ARBA" id="ARBA00081195"/>
    </source>
</evidence>
<evidence type="ECO:0000256" key="12">
    <source>
        <dbReference type="ARBA" id="ARBA00023180"/>
    </source>
</evidence>
<feature type="transmembrane region" description="Helical" evidence="27">
    <location>
        <begin position="330"/>
        <end position="350"/>
    </location>
</feature>
<evidence type="ECO:0000259" key="28">
    <source>
        <dbReference type="PROSITE" id="PS50850"/>
    </source>
</evidence>
<evidence type="ECO:0000256" key="19">
    <source>
        <dbReference type="ARBA" id="ARBA00051447"/>
    </source>
</evidence>
<keyword evidence="9 27" id="KW-1133">Transmembrane helix</keyword>
<evidence type="ECO:0000256" key="4">
    <source>
        <dbReference type="ARBA" id="ARBA00004656"/>
    </source>
</evidence>
<dbReference type="KEGG" id="aten:116290124"/>
<dbReference type="GO" id="GO:0006820">
    <property type="term" value="P:monoatomic anion transport"/>
    <property type="evidence" value="ECO:0007669"/>
    <property type="project" value="TreeGrafter"/>
</dbReference>
<evidence type="ECO:0000256" key="5">
    <source>
        <dbReference type="ARBA" id="ARBA00022448"/>
    </source>
</evidence>
<dbReference type="Gene3D" id="1.20.1250.20">
    <property type="entry name" value="MFS general substrate transporter like domains"/>
    <property type="match status" value="2"/>
</dbReference>
<comment type="catalytic activity">
    <reaction evidence="15">
        <text>2 nitrate(out) + H(+)(out) = 2 nitrate(in) + H(+)(in)</text>
        <dbReference type="Rhea" id="RHEA:71539"/>
        <dbReference type="ChEBI" id="CHEBI:15378"/>
        <dbReference type="ChEBI" id="CHEBI:17632"/>
    </reaction>
    <physiologicalReaction direction="left-to-right" evidence="15">
        <dbReference type="Rhea" id="RHEA:71540"/>
    </physiologicalReaction>
</comment>
<evidence type="ECO:0000256" key="18">
    <source>
        <dbReference type="ARBA" id="ARBA00051403"/>
    </source>
</evidence>
<evidence type="ECO:0000256" key="14">
    <source>
        <dbReference type="ARBA" id="ARBA00023329"/>
    </source>
</evidence>
<evidence type="ECO:0000256" key="17">
    <source>
        <dbReference type="ARBA" id="ARBA00050625"/>
    </source>
</evidence>
<feature type="transmembrane region" description="Helical" evidence="27">
    <location>
        <begin position="362"/>
        <end position="381"/>
    </location>
</feature>
<dbReference type="AlphaFoldDB" id="A0A6P8HK56"/>
<dbReference type="Pfam" id="PF07690">
    <property type="entry name" value="MFS_1"/>
    <property type="match status" value="1"/>
</dbReference>
<name>A0A6P8HK56_ACTTE</name>
<evidence type="ECO:0000313" key="30">
    <source>
        <dbReference type="RefSeq" id="XP_031552975.1"/>
    </source>
</evidence>
<dbReference type="GO" id="GO:0005765">
    <property type="term" value="C:lysosomal membrane"/>
    <property type="evidence" value="ECO:0007669"/>
    <property type="project" value="UniProtKB-SubCell"/>
</dbReference>
<evidence type="ECO:0000256" key="3">
    <source>
        <dbReference type="ARBA" id="ARBA00004638"/>
    </source>
</evidence>
<evidence type="ECO:0000256" key="20">
    <source>
        <dbReference type="ARBA" id="ARBA00051612"/>
    </source>
</evidence>
<feature type="transmembrane region" description="Helical" evidence="27">
    <location>
        <begin position="457"/>
        <end position="476"/>
    </location>
</feature>
<comment type="catalytic activity">
    <reaction evidence="19">
        <text>L-glutamate(out) = L-glutamate(in)</text>
        <dbReference type="Rhea" id="RHEA:66336"/>
        <dbReference type="ChEBI" id="CHEBI:29985"/>
    </reaction>
    <physiologicalReaction direction="left-to-right" evidence="19">
        <dbReference type="Rhea" id="RHEA:66337"/>
    </physiologicalReaction>
</comment>
<evidence type="ECO:0000256" key="8">
    <source>
        <dbReference type="ARBA" id="ARBA00022847"/>
    </source>
</evidence>
<sequence length="518" mass="56628">MDESSPLIPRFSRENRRSSSKCSLSCRYALTILSMLGFCVMYTIRVNLSIALVEMANSTDTNNDDGLQSSNCDEEGWCNTTWTRSASKGRKFDWNEETRGIILGAFFYGFLVTQLPGGWLASKFGGKNVFGLGVLFTSVLTLLTPLAANHSVAALVAVRILEGLCQGVTYPSVQVLLSSWAPPLERSKLTTIAIAGCDIGNIIAQPISGWLCDSTFLGGWPSVFYVFGVLGILWYIAWFFLAYEKPASHPRISEEEKEYILLSIGTSQDKVLKKHSVPWLAIFTSPPVYANLIAFFCANWGYYTFLTSLPTYFKDILGFKILEDGILSSIPYLCCTIVEIIASVLADWLISTGSKIADVRKVFNTGAFLVPTCLLISVSYIGSDGKVLAVALISASMGFSALCESGYSVNQMDIAPRYVGIISGIGNAIGSASGVIAPFVVGWLTKNEPTRRQWQKVLYITAIIYVLGTVGFVLLAKGEEQSWNTPKDENPLPVEFEQEQDKTGLAAEDGQNTSINNI</sequence>